<dbReference type="GO" id="GO:0005634">
    <property type="term" value="C:nucleus"/>
    <property type="evidence" value="ECO:0007669"/>
    <property type="project" value="TreeGrafter"/>
</dbReference>
<name>A0A8K0K6Y2_LADFU</name>
<dbReference type="PROSITE" id="PS01031">
    <property type="entry name" value="SHSP"/>
    <property type="match status" value="1"/>
</dbReference>
<dbReference type="Pfam" id="PF00011">
    <property type="entry name" value="HSP20"/>
    <property type="match status" value="1"/>
</dbReference>
<dbReference type="InterPro" id="IPR008978">
    <property type="entry name" value="HSP20-like_chaperone"/>
</dbReference>
<organism evidence="5 6">
    <name type="scientific">Ladona fulva</name>
    <name type="common">Scarce chaser dragonfly</name>
    <name type="synonym">Libellula fulva</name>
    <dbReference type="NCBI Taxonomy" id="123851"/>
    <lineage>
        <taxon>Eukaryota</taxon>
        <taxon>Metazoa</taxon>
        <taxon>Ecdysozoa</taxon>
        <taxon>Arthropoda</taxon>
        <taxon>Hexapoda</taxon>
        <taxon>Insecta</taxon>
        <taxon>Pterygota</taxon>
        <taxon>Palaeoptera</taxon>
        <taxon>Odonata</taxon>
        <taxon>Epiprocta</taxon>
        <taxon>Anisoptera</taxon>
        <taxon>Libelluloidea</taxon>
        <taxon>Libellulidae</taxon>
        <taxon>Ladona</taxon>
    </lineage>
</organism>
<dbReference type="GO" id="GO:0042026">
    <property type="term" value="P:protein refolding"/>
    <property type="evidence" value="ECO:0007669"/>
    <property type="project" value="TreeGrafter"/>
</dbReference>
<reference evidence="5" key="2">
    <citation type="submission" date="2017-10" db="EMBL/GenBank/DDBJ databases">
        <title>Ladona fulva Genome sequencing and assembly.</title>
        <authorList>
            <person name="Murali S."/>
            <person name="Richards S."/>
            <person name="Bandaranaike D."/>
            <person name="Bellair M."/>
            <person name="Blankenburg K."/>
            <person name="Chao H."/>
            <person name="Dinh H."/>
            <person name="Doddapaneni H."/>
            <person name="Dugan-Rocha S."/>
            <person name="Elkadiri S."/>
            <person name="Gnanaolivu R."/>
            <person name="Hernandez B."/>
            <person name="Skinner E."/>
            <person name="Javaid M."/>
            <person name="Lee S."/>
            <person name="Li M."/>
            <person name="Ming W."/>
            <person name="Munidasa M."/>
            <person name="Muniz J."/>
            <person name="Nguyen L."/>
            <person name="Hughes D."/>
            <person name="Osuji N."/>
            <person name="Pu L.-L."/>
            <person name="Puazo M."/>
            <person name="Qu C."/>
            <person name="Quiroz J."/>
            <person name="Raj R."/>
            <person name="Weissenberger G."/>
            <person name="Xin Y."/>
            <person name="Zou X."/>
            <person name="Han Y."/>
            <person name="Worley K."/>
            <person name="Muzny D."/>
            <person name="Gibbs R."/>
        </authorList>
    </citation>
    <scope>NUCLEOTIDE SEQUENCE</scope>
    <source>
        <strain evidence="5">Sampled in the wild</strain>
    </source>
</reference>
<comment type="similarity">
    <text evidence="2 3">Belongs to the small heat shock protein (HSP20) family.</text>
</comment>
<evidence type="ECO:0000259" key="4">
    <source>
        <dbReference type="PROSITE" id="PS01031"/>
    </source>
</evidence>
<comment type="caution">
    <text evidence="5">The sequence shown here is derived from an EMBL/GenBank/DDBJ whole genome shotgun (WGS) entry which is preliminary data.</text>
</comment>
<evidence type="ECO:0000313" key="5">
    <source>
        <dbReference type="EMBL" id="KAG8228851.1"/>
    </source>
</evidence>
<dbReference type="Gene3D" id="2.60.40.790">
    <property type="match status" value="1"/>
</dbReference>
<dbReference type="PANTHER" id="PTHR45640:SF13">
    <property type="entry name" value="HEAT SHOCK PROTEIN 22-RELATED"/>
    <property type="match status" value="1"/>
</dbReference>
<dbReference type="EMBL" id="KZ308392">
    <property type="protein sequence ID" value="KAG8228851.1"/>
    <property type="molecule type" value="Genomic_DNA"/>
</dbReference>
<dbReference type="GO" id="GO:0005737">
    <property type="term" value="C:cytoplasm"/>
    <property type="evidence" value="ECO:0007669"/>
    <property type="project" value="TreeGrafter"/>
</dbReference>
<keyword evidence="6" id="KW-1185">Reference proteome</keyword>
<dbReference type="PANTHER" id="PTHR45640">
    <property type="entry name" value="HEAT SHOCK PROTEIN HSP-12.2-RELATED"/>
    <property type="match status" value="1"/>
</dbReference>
<dbReference type="Proteomes" id="UP000792457">
    <property type="component" value="Unassembled WGS sequence"/>
</dbReference>
<evidence type="ECO:0000256" key="1">
    <source>
        <dbReference type="ARBA" id="ARBA00023016"/>
    </source>
</evidence>
<dbReference type="InterPro" id="IPR002068">
    <property type="entry name" value="A-crystallin/Hsp20_dom"/>
</dbReference>
<dbReference type="GO" id="GO:0051082">
    <property type="term" value="F:unfolded protein binding"/>
    <property type="evidence" value="ECO:0007669"/>
    <property type="project" value="TreeGrafter"/>
</dbReference>
<keyword evidence="1" id="KW-0346">Stress response</keyword>
<dbReference type="GO" id="GO:0009408">
    <property type="term" value="P:response to heat"/>
    <property type="evidence" value="ECO:0007669"/>
    <property type="project" value="TreeGrafter"/>
</dbReference>
<dbReference type="AlphaFoldDB" id="A0A8K0K6Y2"/>
<reference evidence="5" key="1">
    <citation type="submission" date="2013-04" db="EMBL/GenBank/DDBJ databases">
        <authorList>
            <person name="Qu J."/>
            <person name="Murali S.C."/>
            <person name="Bandaranaike D."/>
            <person name="Bellair M."/>
            <person name="Blankenburg K."/>
            <person name="Chao H."/>
            <person name="Dinh H."/>
            <person name="Doddapaneni H."/>
            <person name="Downs B."/>
            <person name="Dugan-Rocha S."/>
            <person name="Elkadiri S."/>
            <person name="Gnanaolivu R.D."/>
            <person name="Hernandez B."/>
            <person name="Javaid M."/>
            <person name="Jayaseelan J.C."/>
            <person name="Lee S."/>
            <person name="Li M."/>
            <person name="Ming W."/>
            <person name="Munidasa M."/>
            <person name="Muniz J."/>
            <person name="Nguyen L."/>
            <person name="Ongeri F."/>
            <person name="Osuji N."/>
            <person name="Pu L.-L."/>
            <person name="Puazo M."/>
            <person name="Qu C."/>
            <person name="Quiroz J."/>
            <person name="Raj R."/>
            <person name="Weissenberger G."/>
            <person name="Xin Y."/>
            <person name="Zou X."/>
            <person name="Han Y."/>
            <person name="Richards S."/>
            <person name="Worley K."/>
            <person name="Muzny D."/>
            <person name="Gibbs R."/>
        </authorList>
    </citation>
    <scope>NUCLEOTIDE SEQUENCE</scope>
    <source>
        <strain evidence="5">Sampled in the wild</strain>
    </source>
</reference>
<protein>
    <recommendedName>
        <fullName evidence="4">SHSP domain-containing protein</fullName>
    </recommendedName>
</protein>
<accession>A0A8K0K6Y2</accession>
<sequence length="87" mass="10133">MHLFKPNEISVKVVEDNIVIEGKHEEKEDEHGFVYRHFVRRYILPKDSSADDVTFTISSDGVLTVTAPRKEFRLCEVNQYLLPSNRV</sequence>
<dbReference type="CDD" id="cd06526">
    <property type="entry name" value="metazoan_ACD"/>
    <property type="match status" value="1"/>
</dbReference>
<gene>
    <name evidence="5" type="ORF">J437_LFUL008347</name>
</gene>
<dbReference type="PRINTS" id="PR00299">
    <property type="entry name" value="ACRYSTALLIN"/>
</dbReference>
<evidence type="ECO:0000256" key="2">
    <source>
        <dbReference type="PROSITE-ProRule" id="PRU00285"/>
    </source>
</evidence>
<evidence type="ECO:0000256" key="3">
    <source>
        <dbReference type="RuleBase" id="RU003616"/>
    </source>
</evidence>
<dbReference type="SUPFAM" id="SSF49764">
    <property type="entry name" value="HSP20-like chaperones"/>
    <property type="match status" value="1"/>
</dbReference>
<feature type="domain" description="SHSP" evidence="4">
    <location>
        <begin position="1"/>
        <end position="85"/>
    </location>
</feature>
<dbReference type="InterPro" id="IPR001436">
    <property type="entry name" value="Alpha-crystallin/sHSP_animal"/>
</dbReference>
<proteinExistence type="inferred from homology"/>
<evidence type="ECO:0000313" key="6">
    <source>
        <dbReference type="Proteomes" id="UP000792457"/>
    </source>
</evidence>
<dbReference type="OrthoDB" id="1431247at2759"/>